<dbReference type="Pfam" id="PF05173">
    <property type="entry name" value="DapB_C"/>
    <property type="match status" value="1"/>
</dbReference>
<dbReference type="Pfam" id="PF01113">
    <property type="entry name" value="DapB_N"/>
    <property type="match status" value="1"/>
</dbReference>
<dbReference type="SMART" id="SM00320">
    <property type="entry name" value="WD40"/>
    <property type="match status" value="3"/>
</dbReference>
<dbReference type="InterPro" id="IPR036291">
    <property type="entry name" value="NAD(P)-bd_dom_sf"/>
</dbReference>
<feature type="domain" description="Dihydrodipicolinate reductase N-terminal" evidence="9">
    <location>
        <begin position="53"/>
        <end position="189"/>
    </location>
</feature>
<dbReference type="SUPFAM" id="SSF51735">
    <property type="entry name" value="NAD(P)-binding Rossmann-fold domains"/>
    <property type="match status" value="1"/>
</dbReference>
<dbReference type="InterPro" id="IPR022663">
    <property type="entry name" value="DapB_C"/>
</dbReference>
<feature type="region of interest" description="Disordered" evidence="8">
    <location>
        <begin position="962"/>
        <end position="1078"/>
    </location>
</feature>
<keyword evidence="3" id="KW-0853">WD repeat</keyword>
<dbReference type="GO" id="GO:0000462">
    <property type="term" value="P:maturation of SSU-rRNA from tricistronic rRNA transcript (SSU-rRNA, 5.8S rRNA, LSU-rRNA)"/>
    <property type="evidence" value="ECO:0007669"/>
    <property type="project" value="TreeGrafter"/>
</dbReference>
<dbReference type="InterPro" id="IPR056550">
    <property type="entry name" value="NOL10_2nd"/>
</dbReference>
<feature type="compositionally biased region" description="Basic and acidic residues" evidence="8">
    <location>
        <begin position="1154"/>
        <end position="1171"/>
    </location>
</feature>
<dbReference type="EMBL" id="JATAAI010000012">
    <property type="protein sequence ID" value="KAK1741862.1"/>
    <property type="molecule type" value="Genomic_DNA"/>
</dbReference>
<evidence type="ECO:0000313" key="15">
    <source>
        <dbReference type="Proteomes" id="UP001224775"/>
    </source>
</evidence>
<dbReference type="Gene3D" id="2.130.10.10">
    <property type="entry name" value="YVTN repeat-like/Quinoprotein amine dehydrogenase"/>
    <property type="match status" value="1"/>
</dbReference>
<dbReference type="Pfam" id="PF08159">
    <property type="entry name" value="NUC153"/>
    <property type="match status" value="1"/>
</dbReference>
<evidence type="ECO:0000256" key="3">
    <source>
        <dbReference type="ARBA" id="ARBA00022574"/>
    </source>
</evidence>
<evidence type="ECO:0000256" key="1">
    <source>
        <dbReference type="ARBA" id="ARBA00004604"/>
    </source>
</evidence>
<dbReference type="EC" id="1.17.1.8" evidence="14"/>
<dbReference type="InterPro" id="IPR040382">
    <property type="entry name" value="NOL10/Enp2"/>
</dbReference>
<feature type="region of interest" description="Disordered" evidence="8">
    <location>
        <begin position="1154"/>
        <end position="1174"/>
    </location>
</feature>
<dbReference type="InterPro" id="IPR056551">
    <property type="entry name" value="Beta-prop_NOL10_N"/>
</dbReference>
<evidence type="ECO:0000256" key="8">
    <source>
        <dbReference type="SAM" id="MobiDB-lite"/>
    </source>
</evidence>
<dbReference type="Gene3D" id="3.40.50.11980">
    <property type="match status" value="1"/>
</dbReference>
<feature type="domain" description="Dihydrodipicolinate reductase C-terminal" evidence="10">
    <location>
        <begin position="200"/>
        <end position="319"/>
    </location>
</feature>
<feature type="region of interest" description="Disordered" evidence="8">
    <location>
        <begin position="326"/>
        <end position="357"/>
    </location>
</feature>
<feature type="domain" description="NUC153" evidence="11">
    <location>
        <begin position="945"/>
        <end position="972"/>
    </location>
</feature>
<keyword evidence="5" id="KW-0521">NADP</keyword>
<sequence>MKSAIGVLVAGAMAASLTETNAFAFQSTQQTLNRAKATSIQMSSGDGDSSSLRIMVNGMPGPMATAAAEACLRKGLSLSPIAMTGPDIESSTITVSDDVTGNSAEVRLIPASDEGREDIVSSLAGLRESVGAENVLAIDYTHPSAVNANGVFYAENKLPFVMGTTGGDREQLMSDMESRDAFAVIAPNMGKQIVAMQAGLEDLAEKFPSAFAGYKLEVTESHQKTKADTSGTAKAVIGSLKTLSDDDFDLEEDIKMLRDDESSLAFGVPEDAMNGHAFHTYTLTSPDGSVQFQLQHNVSGRTVYAEGTADAVKFLATKVKSGMEGKPLAREEIKEGGEKTRRSDQRHSSAKIEQKQKRKKASLAISCNASIDIYALSSTTSVPEWLGERARRNLAKSDSAFRHRITLLQDLEMPVSSNKVRQSPDGRFLIVGGTYSPRIRCYELSEMSMKFERYLDSEVVDIQILSEDYGKLAILGADRSVSFHAPYGNHSVIRLPTFGRAMAYEKTTCDLLVVSSGKRVSPGAAATGGQAMGEMYRFNLDEGRFSQPYNFTSALRQKKGVDADDTRVLQLGGSCIAVSPTHSLSAIGAEDGTVRFWDNRAPVNSSQSDADLTPFLNLDVASATAGHGFFDENSNSGFPGEVTSICFDASGINMCAGTKGGNVALYDMRSSKPLFIKEHQYGLPIHTVQFHSGSGTVLSSDPKLVKIWNAKGSASSSRGEWNDNDGGFSDSRDDEGVGGALGSIVANVEGTADFNHFMISGDSNDPEGHNSGLLVCTGEQEKLQSFYCPVLGAAPQWCSFLDNITEELEEKDGALEQSAAGDDTGAVQTETVYEDYKFLTRAEIDTLGIQNLVGTPLLRGYMHGFFIHVGLYNRIRAVAKPFEYKEYRSQKIKEKMEEKRASRIAPKTNPQKINAKVNPDLADRLQAKSGAKTKAGKAAKSLVEDDRFGGLFSNPDFEIDQEAEDFKLRNPSGVATSKVRNDRDMDSDQEDDDNDDEGDFDASGFTKISNENEKWGSESDDDDGQNDFHDSDSDEDGFQGGKIRGELYENKRKSSKDKKKKDAKKKKTKKKNKNVMYEADDYVGGGANAIDIGIGNVSADASKRKKEMSLSMAERLQLQSEESKFVGDTKRLKVTGQGSVKEVTFIPKATRKKLEAQEKAKQEAQKDDRVGRSQTDTHMAMDEKNENINLLDTNNMSVNQTAFVDAIEEIVAKRNVLRDFRKSDQDLEQTKQSLIGMFSISNLPPCSVSDFLPPSTNGVKGYTKQKLQERRELYLDKTNLTLDQHKLGTVLLAHLADHCAKTSNPKPLYAAWDNILSAGMTPLSRTLSTYLYVLSLDGDADSEERDIAAEVAMLHDALYEPTEKTVSLLVKSLVARGDAAGAEALLDGIADGSLSELLRHRTTSPILQLHCENGDIGSALRLYHRMRTTSRVKMDDLTYSNFIAAVAENGYFLPDSKDVEGGKDLGYESVSGPKLLDALIAEMAQDVLDISEESTQILQKGFALGFQGMECAANSLDPLTSLCGNDAMVANRVAVDHDTGKCPATNATLRLIVLEPEQRVHVHDTLLEMARAKSMDYTAKLAAKGRVTHDHVEKAELATKILKDFSDWLDCREGRPYTAIVDGANVAYFGWGKVNVHQLNLMVEALKKQGEDPLVVFPQKYTRRKFHLRQGMMQVLQDEELEILDKLKENDQMYVVPPMCLDDMYWMLASVSNQTSSTNGSSIDVAKNNEEGRFPGLRPIVISNDKMRDHKDELLDEREFRRWACSHIVNYNFTEFIEDQQDEREISFHAADIFSDEIQGNECPDGSVAWHFPVSGWDANERFCLRLPSANGN</sequence>
<dbReference type="InterPro" id="IPR036322">
    <property type="entry name" value="WD40_repeat_dom_sf"/>
</dbReference>
<comment type="caution">
    <text evidence="14">The sequence shown here is derived from an EMBL/GenBank/DDBJ whole genome shotgun (WGS) entry which is preliminary data.</text>
</comment>
<dbReference type="PANTHER" id="PTHR14927">
    <property type="entry name" value="NUCLEOLAR PROTEIN 10"/>
    <property type="match status" value="1"/>
</dbReference>
<dbReference type="Pfam" id="PF23098">
    <property type="entry name" value="Beta-prop_NOL10_N"/>
    <property type="match status" value="1"/>
</dbReference>
<comment type="subcellular location">
    <subcellularLocation>
        <location evidence="1">Nucleus</location>
        <location evidence="1">Nucleolus</location>
    </subcellularLocation>
</comment>
<feature type="domain" description="Nucleolar protein 10-like N-terminal" evidence="13">
    <location>
        <begin position="365"/>
        <end position="812"/>
    </location>
</feature>
<keyword evidence="15" id="KW-1185">Reference proteome</keyword>
<reference evidence="14" key="1">
    <citation type="submission" date="2023-06" db="EMBL/GenBank/DDBJ databases">
        <title>Survivors Of The Sea: Transcriptome response of Skeletonema marinoi to long-term dormancy.</title>
        <authorList>
            <person name="Pinder M.I.M."/>
            <person name="Kourtchenko O."/>
            <person name="Robertson E.K."/>
            <person name="Larsson T."/>
            <person name="Maumus F."/>
            <person name="Osuna-Cruz C.M."/>
            <person name="Vancaester E."/>
            <person name="Stenow R."/>
            <person name="Vandepoele K."/>
            <person name="Ploug H."/>
            <person name="Bruchert V."/>
            <person name="Godhe A."/>
            <person name="Topel M."/>
        </authorList>
    </citation>
    <scope>NUCLEOTIDE SEQUENCE</scope>
    <source>
        <strain evidence="14">R05AC</strain>
    </source>
</reference>
<evidence type="ECO:0000259" key="11">
    <source>
        <dbReference type="Pfam" id="PF08159"/>
    </source>
</evidence>
<dbReference type="InterPro" id="IPR000846">
    <property type="entry name" value="DapB_N"/>
</dbReference>
<accession>A0AAD8YAD3</accession>
<feature type="region of interest" description="Disordered" evidence="8">
    <location>
        <begin position="714"/>
        <end position="733"/>
    </location>
</feature>
<evidence type="ECO:0000259" key="12">
    <source>
        <dbReference type="Pfam" id="PF23097"/>
    </source>
</evidence>
<evidence type="ECO:0000256" key="4">
    <source>
        <dbReference type="ARBA" id="ARBA00022737"/>
    </source>
</evidence>
<dbReference type="SUPFAM" id="SSF50978">
    <property type="entry name" value="WD40 repeat-like"/>
    <property type="match status" value="1"/>
</dbReference>
<feature type="region of interest" description="Disordered" evidence="8">
    <location>
        <begin position="897"/>
        <end position="919"/>
    </location>
</feature>
<feature type="compositionally biased region" description="Basic and acidic residues" evidence="8">
    <location>
        <begin position="326"/>
        <end position="355"/>
    </location>
</feature>
<name>A0AAD8YAD3_9STRA</name>
<dbReference type="InterPro" id="IPR011990">
    <property type="entry name" value="TPR-like_helical_dom_sf"/>
</dbReference>
<feature type="compositionally biased region" description="Basic and acidic residues" evidence="8">
    <location>
        <begin position="1043"/>
        <end position="1052"/>
    </location>
</feature>
<evidence type="ECO:0000256" key="6">
    <source>
        <dbReference type="ARBA" id="ARBA00023002"/>
    </source>
</evidence>
<dbReference type="PANTHER" id="PTHR14927:SF0">
    <property type="entry name" value="NUCLEOLAR PROTEIN 10"/>
    <property type="match status" value="1"/>
</dbReference>
<proteinExistence type="inferred from homology"/>
<dbReference type="InterPro" id="IPR015943">
    <property type="entry name" value="WD40/YVTN_repeat-like_dom_sf"/>
</dbReference>
<protein>
    <submittedName>
        <fullName evidence="14">Dihydrodipicolinate reductase</fullName>
        <ecNumber evidence="14">1.17.1.8</ecNumber>
    </submittedName>
</protein>
<evidence type="ECO:0000256" key="5">
    <source>
        <dbReference type="ARBA" id="ARBA00022857"/>
    </source>
</evidence>
<comment type="similarity">
    <text evidence="2">Belongs to the WD repeat NOL10/ENP2 family.</text>
</comment>
<evidence type="ECO:0000259" key="9">
    <source>
        <dbReference type="Pfam" id="PF01113"/>
    </source>
</evidence>
<keyword evidence="6 14" id="KW-0560">Oxidoreductase</keyword>
<feature type="compositionally biased region" description="Acidic residues" evidence="8">
    <location>
        <begin position="987"/>
        <end position="1000"/>
    </location>
</feature>
<evidence type="ECO:0000259" key="13">
    <source>
        <dbReference type="Pfam" id="PF23098"/>
    </source>
</evidence>
<evidence type="ECO:0000313" key="14">
    <source>
        <dbReference type="EMBL" id="KAK1741862.1"/>
    </source>
</evidence>
<gene>
    <name evidence="14" type="ORF">QTG54_007435</name>
</gene>
<feature type="domain" description="Nucleolar protein 10-like second" evidence="12">
    <location>
        <begin position="832"/>
        <end position="879"/>
    </location>
</feature>
<dbReference type="InterPro" id="IPR012580">
    <property type="entry name" value="NUC153"/>
</dbReference>
<keyword evidence="7" id="KW-0539">Nucleus</keyword>
<dbReference type="GO" id="GO:0032040">
    <property type="term" value="C:small-subunit processome"/>
    <property type="evidence" value="ECO:0007669"/>
    <property type="project" value="TreeGrafter"/>
</dbReference>
<dbReference type="Gene3D" id="3.30.360.10">
    <property type="entry name" value="Dihydrodipicolinate Reductase, domain 2"/>
    <property type="match status" value="1"/>
</dbReference>
<dbReference type="GO" id="GO:0009089">
    <property type="term" value="P:lysine biosynthetic process via diaminopimelate"/>
    <property type="evidence" value="ECO:0007669"/>
    <property type="project" value="InterPro"/>
</dbReference>
<evidence type="ECO:0000259" key="10">
    <source>
        <dbReference type="Pfam" id="PF05173"/>
    </source>
</evidence>
<evidence type="ECO:0000256" key="2">
    <source>
        <dbReference type="ARBA" id="ARBA00005264"/>
    </source>
</evidence>
<evidence type="ECO:0000256" key="7">
    <source>
        <dbReference type="ARBA" id="ARBA00023242"/>
    </source>
</evidence>
<dbReference type="Gene3D" id="1.25.40.10">
    <property type="entry name" value="Tetratricopeptide repeat domain"/>
    <property type="match status" value="1"/>
</dbReference>
<feature type="compositionally biased region" description="Basic residues" evidence="8">
    <location>
        <begin position="1053"/>
        <end position="1073"/>
    </location>
</feature>
<dbReference type="Gene3D" id="3.40.50.720">
    <property type="entry name" value="NAD(P)-binding Rossmann-like Domain"/>
    <property type="match status" value="1"/>
</dbReference>
<dbReference type="Pfam" id="PF23097">
    <property type="entry name" value="NOL10_2nd"/>
    <property type="match status" value="1"/>
</dbReference>
<dbReference type="InterPro" id="IPR001680">
    <property type="entry name" value="WD40_rpt"/>
</dbReference>
<dbReference type="GO" id="GO:0008839">
    <property type="term" value="F:4-hydroxy-tetrahydrodipicolinate reductase"/>
    <property type="evidence" value="ECO:0007669"/>
    <property type="project" value="UniProtKB-EC"/>
</dbReference>
<keyword evidence="4" id="KW-0677">Repeat</keyword>
<dbReference type="Proteomes" id="UP001224775">
    <property type="component" value="Unassembled WGS sequence"/>
</dbReference>
<organism evidence="14 15">
    <name type="scientific">Skeletonema marinoi</name>
    <dbReference type="NCBI Taxonomy" id="267567"/>
    <lineage>
        <taxon>Eukaryota</taxon>
        <taxon>Sar</taxon>
        <taxon>Stramenopiles</taxon>
        <taxon>Ochrophyta</taxon>
        <taxon>Bacillariophyta</taxon>
        <taxon>Coscinodiscophyceae</taxon>
        <taxon>Thalassiosirophycidae</taxon>
        <taxon>Thalassiosirales</taxon>
        <taxon>Skeletonemataceae</taxon>
        <taxon>Skeletonema</taxon>
        <taxon>Skeletonema marinoi-dohrnii complex</taxon>
    </lineage>
</organism>
<dbReference type="GO" id="GO:0030686">
    <property type="term" value="C:90S preribosome"/>
    <property type="evidence" value="ECO:0007669"/>
    <property type="project" value="TreeGrafter"/>
</dbReference>